<feature type="compositionally biased region" description="Polar residues" evidence="9">
    <location>
        <begin position="351"/>
        <end position="360"/>
    </location>
</feature>
<evidence type="ECO:0000256" key="8">
    <source>
        <dbReference type="ARBA" id="ARBA00048679"/>
    </source>
</evidence>
<feature type="region of interest" description="Disordered" evidence="9">
    <location>
        <begin position="350"/>
        <end position="467"/>
    </location>
</feature>
<evidence type="ECO:0000313" key="11">
    <source>
        <dbReference type="EMBL" id="KAF9443328.1"/>
    </source>
</evidence>
<keyword evidence="4" id="KW-0547">Nucleotide-binding</keyword>
<dbReference type="OrthoDB" id="5327538at2759"/>
<name>A0A9P5X1Z7_9AGAR</name>
<feature type="region of interest" description="Disordered" evidence="9">
    <location>
        <begin position="842"/>
        <end position="869"/>
    </location>
</feature>
<dbReference type="GO" id="GO:0005524">
    <property type="term" value="F:ATP binding"/>
    <property type="evidence" value="ECO:0007669"/>
    <property type="project" value="UniProtKB-KW"/>
</dbReference>
<dbReference type="AlphaFoldDB" id="A0A9P5X1Z7"/>
<dbReference type="Pfam" id="PF12330">
    <property type="entry name" value="Haspin_kinase"/>
    <property type="match status" value="1"/>
</dbReference>
<keyword evidence="6" id="KW-0067">ATP-binding</keyword>
<evidence type="ECO:0000256" key="1">
    <source>
        <dbReference type="ARBA" id="ARBA00012513"/>
    </source>
</evidence>
<dbReference type="EC" id="2.7.11.1" evidence="1"/>
<accession>A0A9P5X1Z7</accession>
<evidence type="ECO:0000256" key="7">
    <source>
        <dbReference type="ARBA" id="ARBA00047899"/>
    </source>
</evidence>
<dbReference type="SUPFAM" id="SSF56112">
    <property type="entry name" value="Protein kinase-like (PK-like)"/>
    <property type="match status" value="1"/>
</dbReference>
<organism evidence="11 12">
    <name type="scientific">Macrolepiota fuliginosa MF-IS2</name>
    <dbReference type="NCBI Taxonomy" id="1400762"/>
    <lineage>
        <taxon>Eukaryota</taxon>
        <taxon>Fungi</taxon>
        <taxon>Dikarya</taxon>
        <taxon>Basidiomycota</taxon>
        <taxon>Agaricomycotina</taxon>
        <taxon>Agaricomycetes</taxon>
        <taxon>Agaricomycetidae</taxon>
        <taxon>Agaricales</taxon>
        <taxon>Agaricineae</taxon>
        <taxon>Agaricaceae</taxon>
        <taxon>Macrolepiota</taxon>
    </lineage>
</organism>
<comment type="catalytic activity">
    <reaction evidence="8">
        <text>L-seryl-[protein] + ATP = O-phospho-L-seryl-[protein] + ADP + H(+)</text>
        <dbReference type="Rhea" id="RHEA:17989"/>
        <dbReference type="Rhea" id="RHEA-COMP:9863"/>
        <dbReference type="Rhea" id="RHEA-COMP:11604"/>
        <dbReference type="ChEBI" id="CHEBI:15378"/>
        <dbReference type="ChEBI" id="CHEBI:29999"/>
        <dbReference type="ChEBI" id="CHEBI:30616"/>
        <dbReference type="ChEBI" id="CHEBI:83421"/>
        <dbReference type="ChEBI" id="CHEBI:456216"/>
        <dbReference type="EC" id="2.7.11.1"/>
    </reaction>
</comment>
<evidence type="ECO:0000256" key="4">
    <source>
        <dbReference type="ARBA" id="ARBA00022741"/>
    </source>
</evidence>
<keyword evidence="12" id="KW-1185">Reference proteome</keyword>
<comment type="caution">
    <text evidence="11">The sequence shown here is derived from an EMBL/GenBank/DDBJ whole genome shotgun (WGS) entry which is preliminary data.</text>
</comment>
<dbReference type="Gene3D" id="1.10.510.10">
    <property type="entry name" value="Transferase(Phosphotransferase) domain 1"/>
    <property type="match status" value="1"/>
</dbReference>
<feature type="compositionally biased region" description="Acidic residues" evidence="9">
    <location>
        <begin position="285"/>
        <end position="295"/>
    </location>
</feature>
<evidence type="ECO:0000256" key="5">
    <source>
        <dbReference type="ARBA" id="ARBA00022777"/>
    </source>
</evidence>
<dbReference type="EMBL" id="MU151489">
    <property type="protein sequence ID" value="KAF9443328.1"/>
    <property type="molecule type" value="Genomic_DNA"/>
</dbReference>
<comment type="catalytic activity">
    <reaction evidence="7">
        <text>L-threonyl-[protein] + ATP = O-phospho-L-threonyl-[protein] + ADP + H(+)</text>
        <dbReference type="Rhea" id="RHEA:46608"/>
        <dbReference type="Rhea" id="RHEA-COMP:11060"/>
        <dbReference type="Rhea" id="RHEA-COMP:11605"/>
        <dbReference type="ChEBI" id="CHEBI:15378"/>
        <dbReference type="ChEBI" id="CHEBI:30013"/>
        <dbReference type="ChEBI" id="CHEBI:30616"/>
        <dbReference type="ChEBI" id="CHEBI:61977"/>
        <dbReference type="ChEBI" id="CHEBI:456216"/>
        <dbReference type="EC" id="2.7.11.1"/>
    </reaction>
</comment>
<dbReference type="InterPro" id="IPR011009">
    <property type="entry name" value="Kinase-like_dom_sf"/>
</dbReference>
<dbReference type="GO" id="GO:0005737">
    <property type="term" value="C:cytoplasm"/>
    <property type="evidence" value="ECO:0007669"/>
    <property type="project" value="TreeGrafter"/>
</dbReference>
<dbReference type="GO" id="GO:0072354">
    <property type="term" value="F:histone H3T3 kinase activity"/>
    <property type="evidence" value="ECO:0007669"/>
    <property type="project" value="TreeGrafter"/>
</dbReference>
<evidence type="ECO:0000259" key="10">
    <source>
        <dbReference type="SMART" id="SM01331"/>
    </source>
</evidence>
<dbReference type="PANTHER" id="PTHR24419:SF18">
    <property type="entry name" value="SERINE_THREONINE-PROTEIN KINASE HASPIN"/>
    <property type="match status" value="1"/>
</dbReference>
<feature type="compositionally biased region" description="Basic and acidic residues" evidence="9">
    <location>
        <begin position="375"/>
        <end position="385"/>
    </location>
</feature>
<feature type="compositionally biased region" description="Polar residues" evidence="9">
    <location>
        <begin position="252"/>
        <end position="267"/>
    </location>
</feature>
<dbReference type="SMART" id="SM01331">
    <property type="entry name" value="DUF3635"/>
    <property type="match status" value="1"/>
</dbReference>
<feature type="region of interest" description="Disordered" evidence="9">
    <location>
        <begin position="236"/>
        <end position="337"/>
    </location>
</feature>
<dbReference type="Gene3D" id="3.30.200.20">
    <property type="entry name" value="Phosphorylase Kinase, domain 1"/>
    <property type="match status" value="1"/>
</dbReference>
<dbReference type="GO" id="GO:0000278">
    <property type="term" value="P:mitotic cell cycle"/>
    <property type="evidence" value="ECO:0007669"/>
    <property type="project" value="TreeGrafter"/>
</dbReference>
<feature type="domain" description="Serine/threonine-protein kinase haspin C-terminal" evidence="10">
    <location>
        <begin position="790"/>
        <end position="870"/>
    </location>
</feature>
<proteinExistence type="predicted"/>
<gene>
    <name evidence="11" type="ORF">P691DRAFT_713447</name>
</gene>
<keyword evidence="3" id="KW-0808">Transferase</keyword>
<evidence type="ECO:0000256" key="6">
    <source>
        <dbReference type="ARBA" id="ARBA00022840"/>
    </source>
</evidence>
<evidence type="ECO:0000313" key="12">
    <source>
        <dbReference type="Proteomes" id="UP000807342"/>
    </source>
</evidence>
<evidence type="ECO:0000256" key="9">
    <source>
        <dbReference type="SAM" id="MobiDB-lite"/>
    </source>
</evidence>
<evidence type="ECO:0000256" key="3">
    <source>
        <dbReference type="ARBA" id="ARBA00022679"/>
    </source>
</evidence>
<evidence type="ECO:0000256" key="2">
    <source>
        <dbReference type="ARBA" id="ARBA00022527"/>
    </source>
</evidence>
<dbReference type="PANTHER" id="PTHR24419">
    <property type="entry name" value="INTERLEUKIN-1 RECEPTOR-ASSOCIATED KINASE"/>
    <property type="match status" value="1"/>
</dbReference>
<dbReference type="Proteomes" id="UP000807342">
    <property type="component" value="Unassembled WGS sequence"/>
</dbReference>
<sequence>MLSTRTKQINVYGKRSRRIIDAPSTENYTYDVPDTAKSNRAPLIHRMKKRENNGTAASKSKPPSPPRAVSLTKQRVRTGGSPPKKTVKRGMRVAEILAQETSRFQTPDIGEEDMGGVPGTPSRTPLSTIATNAFNSPVLSNVKIPMKVQKKPVGSPKSLVTTKALSTVQMNIKVVDAKGQTLKQEQRVMRTDIVVNKASGRKSEAPAAMIRKPRPLPPAPVEIISIGSSIDEPVQSDVQGVEGTEIRPIILSNGSSTANESEKSSLNLPPVRQPRRAVARIVISDSEEEEDEDGDNYLPPDSPPPVKPLRKSLAPPRKSMAPAPKTKAPIPNIPKPSNLKVEVIVPPASYTLPSKPTRTSVPAPPAPTSQTLPKSRLDSPVKDTQFHLSPKPKAKPPRISATGLRQGQRVIPSRYPYSLIPSPPLKPRTLTPIRRGQGRGSTTSSSLFAFGRTHAPASPPSPTTPTDSDFDLSLEFSQLDIGLAPEELEALQLPGKRPEYPEYLRPLLEECRQEESGPYEFSAFIESFPFDPILQDTNRAFGKRNTGELLRFRKIGEASYSEVFGIGNVVLKVIPLRDELRRGVGEEGEDEPAPTDARDARKEIIVTRAMGEVHDRFVKLLKTYVVRGKYPEVLLNLWDEYHERKGSESVRPDMFTASQMYAIIVLPNDGLDLEAYTFASPSKTGWRQASSLFWQVAKALAHAEQLVSFEHRDLHWGQVLVKDLQSSTKSAPLRSLSHTLNQSQVGPTARIHMDDPAHGVQATIIDLGLSRMDAGDGGSGDRVHWTAFDEEVFMGEGDYQFDIYRLMRECTNGDWEAFHPLTNVMWLHYLITKLLRHKNLKAPSIPRKPRKASAQDTPKPLPRSNSSLLNLNTAPSTAQFTEKDCYDALVDIEDWLGRCIADTVSPPAPKARAKGRPRKTTMPTQIKVADGLACVGAGEVVGYGVKRGWIRPVS</sequence>
<dbReference type="InterPro" id="IPR024604">
    <property type="entry name" value="GSG2_C"/>
</dbReference>
<dbReference type="GO" id="GO:0005634">
    <property type="term" value="C:nucleus"/>
    <property type="evidence" value="ECO:0007669"/>
    <property type="project" value="TreeGrafter"/>
</dbReference>
<keyword evidence="5" id="KW-0418">Kinase</keyword>
<protein>
    <recommendedName>
        <fullName evidence="1">non-specific serine/threonine protein kinase</fullName>
        <ecNumber evidence="1">2.7.11.1</ecNumber>
    </recommendedName>
</protein>
<dbReference type="GO" id="GO:0035556">
    <property type="term" value="P:intracellular signal transduction"/>
    <property type="evidence" value="ECO:0007669"/>
    <property type="project" value="TreeGrafter"/>
</dbReference>
<feature type="region of interest" description="Disordered" evidence="9">
    <location>
        <begin position="49"/>
        <end position="88"/>
    </location>
</feature>
<reference evidence="11" key="1">
    <citation type="submission" date="2020-11" db="EMBL/GenBank/DDBJ databases">
        <authorList>
            <consortium name="DOE Joint Genome Institute"/>
            <person name="Ahrendt S."/>
            <person name="Riley R."/>
            <person name="Andreopoulos W."/>
            <person name="Labutti K."/>
            <person name="Pangilinan J."/>
            <person name="Ruiz-Duenas F.J."/>
            <person name="Barrasa J.M."/>
            <person name="Sanchez-Garcia M."/>
            <person name="Camarero S."/>
            <person name="Miyauchi S."/>
            <person name="Serrano A."/>
            <person name="Linde D."/>
            <person name="Babiker R."/>
            <person name="Drula E."/>
            <person name="Ayuso-Fernandez I."/>
            <person name="Pacheco R."/>
            <person name="Padilla G."/>
            <person name="Ferreira P."/>
            <person name="Barriuso J."/>
            <person name="Kellner H."/>
            <person name="Castanera R."/>
            <person name="Alfaro M."/>
            <person name="Ramirez L."/>
            <person name="Pisabarro A.G."/>
            <person name="Kuo A."/>
            <person name="Tritt A."/>
            <person name="Lipzen A."/>
            <person name="He G."/>
            <person name="Yan M."/>
            <person name="Ng V."/>
            <person name="Cullen D."/>
            <person name="Martin F."/>
            <person name="Rosso M.-N."/>
            <person name="Henrissat B."/>
            <person name="Hibbett D."/>
            <person name="Martinez A.T."/>
            <person name="Grigoriev I.V."/>
        </authorList>
    </citation>
    <scope>NUCLEOTIDE SEQUENCE</scope>
    <source>
        <strain evidence="11">MF-IS2</strain>
    </source>
</reference>
<keyword evidence="2" id="KW-0723">Serine/threonine-protein kinase</keyword>